<comment type="caution">
    <text evidence="2">The sequence shown here is derived from an EMBL/GenBank/DDBJ whole genome shotgun (WGS) entry which is preliminary data.</text>
</comment>
<dbReference type="EMBL" id="CAKXZT010000121">
    <property type="protein sequence ID" value="CAH2400800.1"/>
    <property type="molecule type" value="Genomic_DNA"/>
</dbReference>
<evidence type="ECO:0000313" key="2">
    <source>
        <dbReference type="EMBL" id="CAH2400800.1"/>
    </source>
</evidence>
<protein>
    <submittedName>
        <fullName evidence="2">Uncharacterized protein</fullName>
    </submittedName>
</protein>
<sequence length="35" mass="4052">MRPRVLSLRFHGFTDREAQQTLPNPAEPVVRTFPS</sequence>
<gene>
    <name evidence="2" type="ORF">MES5069_270052</name>
</gene>
<name>A0ABM9DVQ2_9HYPH</name>
<dbReference type="Proteomes" id="UP001153050">
    <property type="component" value="Unassembled WGS sequence"/>
</dbReference>
<feature type="region of interest" description="Disordered" evidence="1">
    <location>
        <begin position="10"/>
        <end position="35"/>
    </location>
</feature>
<proteinExistence type="predicted"/>
<accession>A0ABM9DVQ2</accession>
<organism evidence="2 3">
    <name type="scientific">Mesorhizobium escarrei</name>
    <dbReference type="NCBI Taxonomy" id="666018"/>
    <lineage>
        <taxon>Bacteria</taxon>
        <taxon>Pseudomonadati</taxon>
        <taxon>Pseudomonadota</taxon>
        <taxon>Alphaproteobacteria</taxon>
        <taxon>Hyphomicrobiales</taxon>
        <taxon>Phyllobacteriaceae</taxon>
        <taxon>Mesorhizobium</taxon>
    </lineage>
</organism>
<evidence type="ECO:0000256" key="1">
    <source>
        <dbReference type="SAM" id="MobiDB-lite"/>
    </source>
</evidence>
<reference evidence="2 3" key="1">
    <citation type="submission" date="2022-03" db="EMBL/GenBank/DDBJ databases">
        <authorList>
            <person name="Brunel B."/>
        </authorList>
    </citation>
    <scope>NUCLEOTIDE SEQUENCE [LARGE SCALE GENOMIC DNA]</scope>
    <source>
        <strain evidence="2">STM5069sample</strain>
    </source>
</reference>
<evidence type="ECO:0000313" key="3">
    <source>
        <dbReference type="Proteomes" id="UP001153050"/>
    </source>
</evidence>
<keyword evidence="3" id="KW-1185">Reference proteome</keyword>